<organism evidence="1 2">
    <name type="scientific">Erythrobacter aureus</name>
    <dbReference type="NCBI Taxonomy" id="2182384"/>
    <lineage>
        <taxon>Bacteria</taxon>
        <taxon>Pseudomonadati</taxon>
        <taxon>Pseudomonadota</taxon>
        <taxon>Alphaproteobacteria</taxon>
        <taxon>Sphingomonadales</taxon>
        <taxon>Erythrobacteraceae</taxon>
        <taxon>Erythrobacter/Porphyrobacter group</taxon>
        <taxon>Erythrobacter</taxon>
    </lineage>
</organism>
<keyword evidence="2" id="KW-1185">Reference proteome</keyword>
<dbReference type="EMBL" id="CP031357">
    <property type="protein sequence ID" value="AXK41558.1"/>
    <property type="molecule type" value="Genomic_DNA"/>
</dbReference>
<name>A0A345YCA6_9SPHN</name>
<evidence type="ECO:0000313" key="2">
    <source>
        <dbReference type="Proteomes" id="UP000254508"/>
    </source>
</evidence>
<reference evidence="2" key="1">
    <citation type="submission" date="2018-07" db="EMBL/GenBank/DDBJ databases">
        <title>Genome sequence of Erythrobacter strain YH-07, an antagonistic bacterium isolated from Yellow Sea.</title>
        <authorList>
            <person name="Tang T."/>
            <person name="Liu Q."/>
            <person name="Sun X."/>
        </authorList>
    </citation>
    <scope>NUCLEOTIDE SEQUENCE [LARGE SCALE GENOMIC DNA]</scope>
    <source>
        <strain evidence="2">YH-07</strain>
    </source>
</reference>
<dbReference type="Proteomes" id="UP000254508">
    <property type="component" value="Chromosome"/>
</dbReference>
<dbReference type="KEGG" id="err:DVR09_03745"/>
<dbReference type="AlphaFoldDB" id="A0A345YCA6"/>
<protein>
    <submittedName>
        <fullName evidence="1">Uncharacterized protein</fullName>
    </submittedName>
</protein>
<gene>
    <name evidence="1" type="ORF">DVR09_03745</name>
</gene>
<accession>A0A345YCA6</accession>
<evidence type="ECO:0000313" key="1">
    <source>
        <dbReference type="EMBL" id="AXK41558.1"/>
    </source>
</evidence>
<proteinExistence type="predicted"/>
<sequence>MHPTGLLCNMAAYRALLENIPAKMDGVGKTRTYPVGEAETTIRLAILLEVRRGTTETTKPEPEQTDREWIVRCKMGMPKRNPRLIDRQHCSR</sequence>